<feature type="compositionally biased region" description="Basic and acidic residues" evidence="1">
    <location>
        <begin position="1"/>
        <end position="11"/>
    </location>
</feature>
<dbReference type="STRING" id="1313304.CALK_2400"/>
<evidence type="ECO:0000313" key="2">
    <source>
        <dbReference type="EMBL" id="ERP30758.1"/>
    </source>
</evidence>
<dbReference type="EMBL" id="ASJR01000034">
    <property type="protein sequence ID" value="ERP30758.1"/>
    <property type="molecule type" value="Genomic_DNA"/>
</dbReference>
<comment type="caution">
    <text evidence="2">The sequence shown here is derived from an EMBL/GenBank/DDBJ whole genome shotgun (WGS) entry which is preliminary data.</text>
</comment>
<gene>
    <name evidence="2" type="ORF">CALK_2400</name>
</gene>
<name>U7D469_9BACT</name>
<feature type="compositionally biased region" description="Basic and acidic residues" evidence="1">
    <location>
        <begin position="27"/>
        <end position="46"/>
    </location>
</feature>
<evidence type="ECO:0000256" key="1">
    <source>
        <dbReference type="SAM" id="MobiDB-lite"/>
    </source>
</evidence>
<dbReference type="Proteomes" id="UP000017148">
    <property type="component" value="Unassembled WGS sequence"/>
</dbReference>
<sequence>MIQPAREELPHTAHNFATAGEPPDPVFPEKVHSSDSIENNRARHPQ</sequence>
<protein>
    <submittedName>
        <fullName evidence="2">Uncharacterized protein</fullName>
    </submittedName>
</protein>
<proteinExistence type="predicted"/>
<reference evidence="2 3" key="1">
    <citation type="journal article" date="2013" name="Environ. Microbiol.">
        <title>Genome analysis of Chitinivibrio alkaliphilus gen. nov., sp. nov., a novel extremely haloalkaliphilic anaerobic chitinolytic bacterium from the candidate phylum Termite Group 3.</title>
        <authorList>
            <person name="Sorokin D.Y."/>
            <person name="Gumerov V.M."/>
            <person name="Rakitin A.L."/>
            <person name="Beletsky A.V."/>
            <person name="Damste J.S."/>
            <person name="Muyzer G."/>
            <person name="Mardanov A.V."/>
            <person name="Ravin N.V."/>
        </authorList>
    </citation>
    <scope>NUCLEOTIDE SEQUENCE [LARGE SCALE GENOMIC DNA]</scope>
    <source>
        <strain evidence="2 3">ACht1</strain>
    </source>
</reference>
<organism evidence="2 3">
    <name type="scientific">Chitinivibrio alkaliphilus ACht1</name>
    <dbReference type="NCBI Taxonomy" id="1313304"/>
    <lineage>
        <taxon>Bacteria</taxon>
        <taxon>Pseudomonadati</taxon>
        <taxon>Fibrobacterota</taxon>
        <taxon>Chitinivibrionia</taxon>
        <taxon>Chitinivibrionales</taxon>
        <taxon>Chitinivibrionaceae</taxon>
        <taxon>Chitinivibrio</taxon>
    </lineage>
</organism>
<dbReference type="AlphaFoldDB" id="U7D469"/>
<accession>U7D469</accession>
<keyword evidence="3" id="KW-1185">Reference proteome</keyword>
<feature type="region of interest" description="Disordered" evidence="1">
    <location>
        <begin position="1"/>
        <end position="46"/>
    </location>
</feature>
<evidence type="ECO:0000313" key="3">
    <source>
        <dbReference type="Proteomes" id="UP000017148"/>
    </source>
</evidence>